<evidence type="ECO:0000313" key="3">
    <source>
        <dbReference type="EMBL" id="KNZ49527.1"/>
    </source>
</evidence>
<dbReference type="AlphaFoldDB" id="A0A0L6UMP4"/>
<dbReference type="VEuPathDB" id="FungiDB:VP01_495g2"/>
<organism evidence="3 4">
    <name type="scientific">Puccinia sorghi</name>
    <dbReference type="NCBI Taxonomy" id="27349"/>
    <lineage>
        <taxon>Eukaryota</taxon>
        <taxon>Fungi</taxon>
        <taxon>Dikarya</taxon>
        <taxon>Basidiomycota</taxon>
        <taxon>Pucciniomycotina</taxon>
        <taxon>Pucciniomycetes</taxon>
        <taxon>Pucciniales</taxon>
        <taxon>Pucciniaceae</taxon>
        <taxon>Puccinia</taxon>
    </lineage>
</organism>
<evidence type="ECO:0000256" key="1">
    <source>
        <dbReference type="SAM" id="MobiDB-lite"/>
    </source>
</evidence>
<name>A0A0L6UMP4_9BASI</name>
<comment type="caution">
    <text evidence="3">The sequence shown here is derived from an EMBL/GenBank/DDBJ whole genome shotgun (WGS) entry which is preliminary data.</text>
</comment>
<keyword evidence="4" id="KW-1185">Reference proteome</keyword>
<keyword evidence="2" id="KW-1133">Transmembrane helix</keyword>
<proteinExistence type="predicted"/>
<feature type="transmembrane region" description="Helical" evidence="2">
    <location>
        <begin position="136"/>
        <end position="162"/>
    </location>
</feature>
<dbReference type="Proteomes" id="UP000037035">
    <property type="component" value="Unassembled WGS sequence"/>
</dbReference>
<gene>
    <name evidence="3" type="ORF">VP01_495g2</name>
</gene>
<reference evidence="3 4" key="1">
    <citation type="submission" date="2015-08" db="EMBL/GenBank/DDBJ databases">
        <title>Next Generation Sequencing and Analysis of the Genome of Puccinia sorghi L Schw, the Causal Agent of Maize Common Rust.</title>
        <authorList>
            <person name="Rochi L."/>
            <person name="Burguener G."/>
            <person name="Darino M."/>
            <person name="Turjanski A."/>
            <person name="Kreff E."/>
            <person name="Dieguez M.J."/>
            <person name="Sacco F."/>
        </authorList>
    </citation>
    <scope>NUCLEOTIDE SEQUENCE [LARGE SCALE GENOMIC DNA]</scope>
    <source>
        <strain evidence="3 4">RO10H11247</strain>
    </source>
</reference>
<evidence type="ECO:0000256" key="2">
    <source>
        <dbReference type="SAM" id="Phobius"/>
    </source>
</evidence>
<feature type="region of interest" description="Disordered" evidence="1">
    <location>
        <begin position="442"/>
        <end position="462"/>
    </location>
</feature>
<keyword evidence="2" id="KW-0812">Transmembrane</keyword>
<dbReference type="EMBL" id="LAVV01010120">
    <property type="protein sequence ID" value="KNZ49527.1"/>
    <property type="molecule type" value="Genomic_DNA"/>
</dbReference>
<sequence>MIISSLITTTTTNIGVLLLLTSHYVNHRGNITIPDISQVIIINIKIRTLLINIIVYLANENIAYQIWFTELEVYNYMRCVIIVYNDCGETTDSFPLVLVVVKPSQASGVMQRIITRPYICVGASVFRFKFVSKPFLCLYMFIFNYILMFMHLINVLCIIWHFRRPSTGVSVRQNGHKINYKYIYILCWTFYFILRFFIIIFVSLKLVLSEMREYTSSGQLATNLRQMKRGEKDQDMRPVENFHWALIFRQWDESQIEYIQFELKKIILFSTLIISSAQHNYITLHALYMSRKMELLTRRKLNKEINLFRGLAKRIPFLESQRLTPTLCSSSTALCRLAGLLATLTAANPSPTAAPPLVFCCPPLLSLNRPPLLPITHMYDSRIPSVHPYTACPSPPTYPLATAALLIRLGYTVARDTHVILHNPATLAPHTANPWALCEANHSPASSSGSSQPDTMDAALMS</sequence>
<feature type="transmembrane region" description="Helical" evidence="2">
    <location>
        <begin position="182"/>
        <end position="204"/>
    </location>
</feature>
<protein>
    <submittedName>
        <fullName evidence="3">Uncharacterized protein</fullName>
    </submittedName>
</protein>
<keyword evidence="2" id="KW-0472">Membrane</keyword>
<accession>A0A0L6UMP4</accession>
<evidence type="ECO:0000313" key="4">
    <source>
        <dbReference type="Proteomes" id="UP000037035"/>
    </source>
</evidence>